<name>A0A1H9CV88_9HYPH</name>
<dbReference type="Pfam" id="PF00213">
    <property type="entry name" value="OSCP"/>
    <property type="match status" value="1"/>
</dbReference>
<dbReference type="NCBIfam" id="NF004402">
    <property type="entry name" value="PRK05758.2-2"/>
    <property type="match status" value="1"/>
</dbReference>
<dbReference type="NCBIfam" id="TIGR01145">
    <property type="entry name" value="ATP_synt_delta"/>
    <property type="match status" value="1"/>
</dbReference>
<dbReference type="Gene3D" id="1.10.520.20">
    <property type="entry name" value="N-terminal domain of the delta subunit of the F1F0-ATP synthase"/>
    <property type="match status" value="1"/>
</dbReference>
<comment type="function">
    <text evidence="8">F(1)F(0) ATP synthase produces ATP from ADP in the presence of a proton or sodium gradient. F-type ATPases consist of two structural domains, F(1) containing the extramembraneous catalytic core and F(0) containing the membrane proton channel, linked together by a central stalk and a peripheral stalk. During catalysis, ATP synthesis in the catalytic domain of F(1) is coupled via a rotary mechanism of the central stalk subunits to proton translocation.</text>
</comment>
<dbReference type="GO" id="GO:0045259">
    <property type="term" value="C:proton-transporting ATP synthase complex"/>
    <property type="evidence" value="ECO:0007669"/>
    <property type="project" value="UniProtKB-KW"/>
</dbReference>
<dbReference type="HAMAP" id="MF_01416">
    <property type="entry name" value="ATP_synth_delta_bact"/>
    <property type="match status" value="1"/>
</dbReference>
<dbReference type="EMBL" id="FOFG01000002">
    <property type="protein sequence ID" value="SEQ05142.1"/>
    <property type="molecule type" value="Genomic_DNA"/>
</dbReference>
<evidence type="ECO:0000256" key="7">
    <source>
        <dbReference type="ARBA" id="ARBA00023310"/>
    </source>
</evidence>
<dbReference type="STRING" id="1855383.SAMN05216548_102262"/>
<proteinExistence type="inferred from homology"/>
<dbReference type="InterPro" id="IPR000711">
    <property type="entry name" value="ATPase_OSCP/dsu"/>
</dbReference>
<keyword evidence="3 8" id="KW-0375">Hydrogen ion transport</keyword>
<dbReference type="PANTHER" id="PTHR11910">
    <property type="entry name" value="ATP SYNTHASE DELTA CHAIN"/>
    <property type="match status" value="1"/>
</dbReference>
<keyword evidence="6 8" id="KW-0139">CF(1)</keyword>
<comment type="subcellular location">
    <subcellularLocation>
        <location evidence="8">Cell membrane</location>
        <topology evidence="8">Peripheral membrane protein</topology>
    </subcellularLocation>
    <subcellularLocation>
        <location evidence="1">Membrane</location>
    </subcellularLocation>
</comment>
<dbReference type="SUPFAM" id="SSF47928">
    <property type="entry name" value="N-terminal domain of the delta subunit of the F1F0-ATP synthase"/>
    <property type="match status" value="1"/>
</dbReference>
<keyword evidence="8" id="KW-1003">Cell membrane</keyword>
<dbReference type="Proteomes" id="UP000199647">
    <property type="component" value="Unassembled WGS sequence"/>
</dbReference>
<dbReference type="AlphaFoldDB" id="A0A1H9CV88"/>
<evidence type="ECO:0000256" key="5">
    <source>
        <dbReference type="ARBA" id="ARBA00023136"/>
    </source>
</evidence>
<dbReference type="OrthoDB" id="9796185at2"/>
<gene>
    <name evidence="8" type="primary">atpH</name>
    <name evidence="9" type="ORF">SAMN05216548_102262</name>
</gene>
<evidence type="ECO:0000256" key="3">
    <source>
        <dbReference type="ARBA" id="ARBA00022781"/>
    </source>
</evidence>
<keyword evidence="5 8" id="KW-0472">Membrane</keyword>
<reference evidence="9 10" key="1">
    <citation type="submission" date="2016-10" db="EMBL/GenBank/DDBJ databases">
        <authorList>
            <person name="de Groot N.N."/>
        </authorList>
    </citation>
    <scope>NUCLEOTIDE SEQUENCE [LARGE SCALE GENOMIC DNA]</scope>
    <source>
        <strain evidence="9 10">A52C2</strain>
    </source>
</reference>
<keyword evidence="7 8" id="KW-0066">ATP synthesis</keyword>
<keyword evidence="4 8" id="KW-0406">Ion transport</keyword>
<evidence type="ECO:0000256" key="6">
    <source>
        <dbReference type="ARBA" id="ARBA00023196"/>
    </source>
</evidence>
<dbReference type="GO" id="GO:0046933">
    <property type="term" value="F:proton-transporting ATP synthase activity, rotational mechanism"/>
    <property type="evidence" value="ECO:0007669"/>
    <property type="project" value="UniProtKB-UniRule"/>
</dbReference>
<comment type="function">
    <text evidence="8">This protein is part of the stalk that links CF(0) to CF(1). It either transmits conformational changes from CF(0) to CF(1) or is implicated in proton conduction.</text>
</comment>
<dbReference type="GO" id="GO:0005886">
    <property type="term" value="C:plasma membrane"/>
    <property type="evidence" value="ECO:0007669"/>
    <property type="project" value="UniProtKB-SubCell"/>
</dbReference>
<evidence type="ECO:0000256" key="1">
    <source>
        <dbReference type="ARBA" id="ARBA00004370"/>
    </source>
</evidence>
<dbReference type="PROSITE" id="PS00389">
    <property type="entry name" value="ATPASE_DELTA"/>
    <property type="match status" value="1"/>
</dbReference>
<evidence type="ECO:0000256" key="2">
    <source>
        <dbReference type="ARBA" id="ARBA00022448"/>
    </source>
</evidence>
<dbReference type="PRINTS" id="PR00125">
    <property type="entry name" value="ATPASEDELTA"/>
</dbReference>
<sequence length="195" mass="21239">MGRKEEKPRVTDRNSSVSGVAERYASALFDLAREQSALDSVEADLKSFRTMLADSADLRRLIESPTFLPREQEKAIGAIADRAGITGLTGNFVRLVAHNRRLFTLPGIIAAFEVLMADARGEVTAKVTSAHPLSAEQQESLRAILSQKLGKKIAFDLSVNPAILGGLVVKVGSRMIDSSLRSKLMMMKTRLKEVG</sequence>
<evidence type="ECO:0000313" key="9">
    <source>
        <dbReference type="EMBL" id="SEQ05142.1"/>
    </source>
</evidence>
<protein>
    <recommendedName>
        <fullName evidence="8">ATP synthase subunit delta</fullName>
    </recommendedName>
    <alternativeName>
        <fullName evidence="8">ATP synthase F(1) sector subunit delta</fullName>
    </alternativeName>
    <alternativeName>
        <fullName evidence="8">F-type ATPase subunit delta</fullName>
        <shortName evidence="8">F-ATPase subunit delta</shortName>
    </alternativeName>
</protein>
<keyword evidence="10" id="KW-1185">Reference proteome</keyword>
<keyword evidence="2 8" id="KW-0813">Transport</keyword>
<dbReference type="NCBIfam" id="NF004406">
    <property type="entry name" value="PRK05758.3-2"/>
    <property type="match status" value="1"/>
</dbReference>
<evidence type="ECO:0000313" key="10">
    <source>
        <dbReference type="Proteomes" id="UP000199647"/>
    </source>
</evidence>
<evidence type="ECO:0000256" key="4">
    <source>
        <dbReference type="ARBA" id="ARBA00023065"/>
    </source>
</evidence>
<comment type="similarity">
    <text evidence="8">Belongs to the ATPase delta chain family.</text>
</comment>
<dbReference type="InterPro" id="IPR026015">
    <property type="entry name" value="ATP_synth_OSCP/delta_N_sf"/>
</dbReference>
<accession>A0A1H9CV88</accession>
<dbReference type="InterPro" id="IPR020781">
    <property type="entry name" value="ATPase_OSCP/d_CS"/>
</dbReference>
<organism evidence="9 10">
    <name type="scientific">Faunimonas pinastri</name>
    <dbReference type="NCBI Taxonomy" id="1855383"/>
    <lineage>
        <taxon>Bacteria</taxon>
        <taxon>Pseudomonadati</taxon>
        <taxon>Pseudomonadota</taxon>
        <taxon>Alphaproteobacteria</taxon>
        <taxon>Hyphomicrobiales</taxon>
        <taxon>Afifellaceae</taxon>
        <taxon>Faunimonas</taxon>
    </lineage>
</organism>
<evidence type="ECO:0000256" key="8">
    <source>
        <dbReference type="HAMAP-Rule" id="MF_01416"/>
    </source>
</evidence>